<organism evidence="1 2">
    <name type="scientific">Streptomyces cirratus</name>
    <dbReference type="NCBI Taxonomy" id="68187"/>
    <lineage>
        <taxon>Bacteria</taxon>
        <taxon>Bacillati</taxon>
        <taxon>Actinomycetota</taxon>
        <taxon>Actinomycetes</taxon>
        <taxon>Kitasatosporales</taxon>
        <taxon>Streptomycetaceae</taxon>
        <taxon>Streptomyces</taxon>
    </lineage>
</organism>
<dbReference type="Proteomes" id="UP000642673">
    <property type="component" value="Unassembled WGS sequence"/>
</dbReference>
<dbReference type="EMBL" id="BMVP01000005">
    <property type="protein sequence ID" value="GHB60596.1"/>
    <property type="molecule type" value="Genomic_DNA"/>
</dbReference>
<protein>
    <recommendedName>
        <fullName evidence="3">Replication-relaxation</fullName>
    </recommendedName>
</protein>
<keyword evidence="2" id="KW-1185">Reference proteome</keyword>
<sequence length="263" mass="29693">MNEAPHTPSVTPTGPLRLGAVDEEILRAVNRFQYMTAAQVGRLLYPNQHDDNRYVQRRLRRLAQADYLLRLRELPTPRIGSAPLVAAELLCRRFQVSMPRLITERALKRMNIRVQPHGQDGRNVAVIPDAWFELQTSDDPVVAIALELDRGTEYQRSWRRKVASLTAWADGPYRSSFEADNLTVAVAAPTHARRDQLRTWTALELEAISGLHLAEIFLFTDASPVVTEPFDFFFSPLWYPAGQSTPVALLDLPEEAQADHGLS</sequence>
<evidence type="ECO:0000313" key="1">
    <source>
        <dbReference type="EMBL" id="GHB60596.1"/>
    </source>
</evidence>
<gene>
    <name evidence="1" type="ORF">GCM10010347_33310</name>
</gene>
<evidence type="ECO:0008006" key="3">
    <source>
        <dbReference type="Google" id="ProtNLM"/>
    </source>
</evidence>
<name>A0ABQ3ETH5_9ACTN</name>
<accession>A0ABQ3ETH5</accession>
<reference evidence="2" key="1">
    <citation type="journal article" date="2019" name="Int. J. Syst. Evol. Microbiol.">
        <title>The Global Catalogue of Microorganisms (GCM) 10K type strain sequencing project: providing services to taxonomists for standard genome sequencing and annotation.</title>
        <authorList>
            <consortium name="The Broad Institute Genomics Platform"/>
            <consortium name="The Broad Institute Genome Sequencing Center for Infectious Disease"/>
            <person name="Wu L."/>
            <person name="Ma J."/>
        </authorList>
    </citation>
    <scope>NUCLEOTIDE SEQUENCE [LARGE SCALE GENOMIC DNA]</scope>
    <source>
        <strain evidence="2">JCM 4738</strain>
    </source>
</reference>
<evidence type="ECO:0000313" key="2">
    <source>
        <dbReference type="Proteomes" id="UP000642673"/>
    </source>
</evidence>
<proteinExistence type="predicted"/>
<comment type="caution">
    <text evidence="1">The sequence shown here is derived from an EMBL/GenBank/DDBJ whole genome shotgun (WGS) entry which is preliminary data.</text>
</comment>